<dbReference type="Proteomes" id="UP001595579">
    <property type="component" value="Unassembled WGS sequence"/>
</dbReference>
<name>A0ABV7LJE3_9GAMM</name>
<dbReference type="EMBL" id="JBHRUG010000003">
    <property type="protein sequence ID" value="MFC3282494.1"/>
    <property type="molecule type" value="Genomic_DNA"/>
</dbReference>
<organism evidence="2 3">
    <name type="scientific">Litchfieldella rifensis</name>
    <dbReference type="NCBI Taxonomy" id="762643"/>
    <lineage>
        <taxon>Bacteria</taxon>
        <taxon>Pseudomonadati</taxon>
        <taxon>Pseudomonadota</taxon>
        <taxon>Gammaproteobacteria</taxon>
        <taxon>Oceanospirillales</taxon>
        <taxon>Halomonadaceae</taxon>
        <taxon>Litchfieldella</taxon>
    </lineage>
</organism>
<accession>A0ABV7LJE3</accession>
<keyword evidence="3" id="KW-1185">Reference proteome</keyword>
<proteinExistence type="predicted"/>
<dbReference type="RefSeq" id="WP_386771306.1">
    <property type="nucleotide sequence ID" value="NZ_JBHRUG010000003.1"/>
</dbReference>
<evidence type="ECO:0000256" key="1">
    <source>
        <dbReference type="SAM" id="MobiDB-lite"/>
    </source>
</evidence>
<reference evidence="3" key="1">
    <citation type="journal article" date="2019" name="Int. J. Syst. Evol. Microbiol.">
        <title>The Global Catalogue of Microorganisms (GCM) 10K type strain sequencing project: providing services to taxonomists for standard genome sequencing and annotation.</title>
        <authorList>
            <consortium name="The Broad Institute Genomics Platform"/>
            <consortium name="The Broad Institute Genome Sequencing Center for Infectious Disease"/>
            <person name="Wu L."/>
            <person name="Ma J."/>
        </authorList>
    </citation>
    <scope>NUCLEOTIDE SEQUENCE [LARGE SCALE GENOMIC DNA]</scope>
    <source>
        <strain evidence="3">CECT 7698</strain>
    </source>
</reference>
<protein>
    <submittedName>
        <fullName evidence="2">TetR/AcrR family transcriptional regulator</fullName>
    </submittedName>
</protein>
<dbReference type="SUPFAM" id="SSF46689">
    <property type="entry name" value="Homeodomain-like"/>
    <property type="match status" value="1"/>
</dbReference>
<comment type="caution">
    <text evidence="2">The sequence shown here is derived from an EMBL/GenBank/DDBJ whole genome shotgun (WGS) entry which is preliminary data.</text>
</comment>
<dbReference type="Gene3D" id="1.10.357.10">
    <property type="entry name" value="Tetracycline Repressor, domain 2"/>
    <property type="match status" value="1"/>
</dbReference>
<feature type="region of interest" description="Disordered" evidence="1">
    <location>
        <begin position="207"/>
        <end position="228"/>
    </location>
</feature>
<evidence type="ECO:0000313" key="2">
    <source>
        <dbReference type="EMBL" id="MFC3282494.1"/>
    </source>
</evidence>
<gene>
    <name evidence="2" type="ORF">ACFOEV_02570</name>
</gene>
<sequence length="228" mass="26579">MVMTPVHRSDTAEHYEPLAERILAAALEMAEARGWEAVELTEVAARLDIPARSVLDHYRDLDAVANAWFMRGWRAMLAEKPEGFGDWSSRERIEYCMLAWFDALASHRRVTVQMLRTKAHWPHLHTWVPMLFDLSRTIQWLREAARLNAPYGTRRAQMEEIGLTSLFVATLRVWAHDDTPHQQDTRHYLRKRLERGDRLMRWVWGGRSGSQHEGSTPDRESPVITDEP</sequence>
<dbReference type="InterPro" id="IPR009057">
    <property type="entry name" value="Homeodomain-like_sf"/>
</dbReference>
<evidence type="ECO:0000313" key="3">
    <source>
        <dbReference type="Proteomes" id="UP001595579"/>
    </source>
</evidence>